<comment type="caution">
    <text evidence="2">The sequence shown here is derived from an EMBL/GenBank/DDBJ whole genome shotgun (WGS) entry which is preliminary data.</text>
</comment>
<reference evidence="2 3" key="1">
    <citation type="submission" date="2023-09" db="EMBL/GenBank/DDBJ databases">
        <title>Novel taxa isolated from Blanes Bay.</title>
        <authorList>
            <person name="Rey-Velasco X."/>
            <person name="Lucena T."/>
        </authorList>
    </citation>
    <scope>NUCLEOTIDE SEQUENCE [LARGE SCALE GENOMIC DNA]</scope>
    <source>
        <strain evidence="2 3">S356</strain>
    </source>
</reference>
<sequence>MIETLREITFQYLLPILIVLVGLYMAAKTNLLKDVSNLTPKPYSFARSQLFWWTLIIICCFSISYGSTGEMPELSASCLVLLGISLGTTTTARIIDNNEINSKVVRYQNEPDKKGKGFLYNILSDENGVSMHRFQALVFNIIFGLMFIVEFASDRSTFINFSNVELGLMGVSSAAYVGLKMNENK</sequence>
<dbReference type="RefSeq" id="WP_349241028.1">
    <property type="nucleotide sequence ID" value="NZ_JAVTTO010000002.1"/>
</dbReference>
<keyword evidence="1" id="KW-0812">Transmembrane</keyword>
<protein>
    <submittedName>
        <fullName evidence="2">Uncharacterized protein</fullName>
    </submittedName>
</protein>
<evidence type="ECO:0000256" key="1">
    <source>
        <dbReference type="SAM" id="Phobius"/>
    </source>
</evidence>
<feature type="transmembrane region" description="Helical" evidence="1">
    <location>
        <begin position="134"/>
        <end position="152"/>
    </location>
</feature>
<feature type="transmembrane region" description="Helical" evidence="1">
    <location>
        <begin position="158"/>
        <end position="179"/>
    </location>
</feature>
<keyword evidence="1" id="KW-1133">Transmembrane helix</keyword>
<keyword evidence="1" id="KW-0472">Membrane</keyword>
<feature type="transmembrane region" description="Helical" evidence="1">
    <location>
        <begin position="12"/>
        <end position="29"/>
    </location>
</feature>
<proteinExistence type="predicted"/>
<dbReference type="Proteomes" id="UP001257277">
    <property type="component" value="Unassembled WGS sequence"/>
</dbReference>
<dbReference type="EMBL" id="JAVTTO010000002">
    <property type="protein sequence ID" value="MDT7831772.1"/>
    <property type="molecule type" value="Genomic_DNA"/>
</dbReference>
<evidence type="ECO:0000313" key="3">
    <source>
        <dbReference type="Proteomes" id="UP001257277"/>
    </source>
</evidence>
<name>A0ABU3LDI9_9FLAO</name>
<accession>A0ABU3LDI9</accession>
<gene>
    <name evidence="2" type="ORF">RQM59_05235</name>
</gene>
<keyword evidence="3" id="KW-1185">Reference proteome</keyword>
<organism evidence="2 3">
    <name type="scientific">Asprobacillus argus</name>
    <dbReference type="NCBI Taxonomy" id="3076534"/>
    <lineage>
        <taxon>Bacteria</taxon>
        <taxon>Pseudomonadati</taxon>
        <taxon>Bacteroidota</taxon>
        <taxon>Flavobacteriia</taxon>
        <taxon>Flavobacteriales</taxon>
        <taxon>Flavobacteriaceae</taxon>
        <taxon>Asprobacillus</taxon>
    </lineage>
</organism>
<evidence type="ECO:0000313" key="2">
    <source>
        <dbReference type="EMBL" id="MDT7831772.1"/>
    </source>
</evidence>
<feature type="transmembrane region" description="Helical" evidence="1">
    <location>
        <begin position="50"/>
        <end position="68"/>
    </location>
</feature>